<name>A0A4Y2PPL4_ARAVE</name>
<sequence length="106" mass="12362">MKDGLARKGVRSLAEKLEAANNKNRPVKSNEEEIARKELVRLFMARQAAKLCIRKPKKTNLSMSSTFKPSNVENSLKNFEDVYICLEEKYFANIYWFLTNFLLSHF</sequence>
<evidence type="ECO:0000313" key="1">
    <source>
        <dbReference type="EMBL" id="GBN53042.1"/>
    </source>
</evidence>
<protein>
    <submittedName>
        <fullName evidence="1">Uncharacterized protein</fullName>
    </submittedName>
</protein>
<comment type="caution">
    <text evidence="1">The sequence shown here is derived from an EMBL/GenBank/DDBJ whole genome shotgun (WGS) entry which is preliminary data.</text>
</comment>
<accession>A0A4Y2PPL4</accession>
<organism evidence="1 2">
    <name type="scientific">Araneus ventricosus</name>
    <name type="common">Orbweaver spider</name>
    <name type="synonym">Epeira ventricosa</name>
    <dbReference type="NCBI Taxonomy" id="182803"/>
    <lineage>
        <taxon>Eukaryota</taxon>
        <taxon>Metazoa</taxon>
        <taxon>Ecdysozoa</taxon>
        <taxon>Arthropoda</taxon>
        <taxon>Chelicerata</taxon>
        <taxon>Arachnida</taxon>
        <taxon>Araneae</taxon>
        <taxon>Araneomorphae</taxon>
        <taxon>Entelegynae</taxon>
        <taxon>Araneoidea</taxon>
        <taxon>Araneidae</taxon>
        <taxon>Araneus</taxon>
    </lineage>
</organism>
<dbReference type="Proteomes" id="UP000499080">
    <property type="component" value="Unassembled WGS sequence"/>
</dbReference>
<dbReference type="AlphaFoldDB" id="A0A4Y2PPL4"/>
<reference evidence="1 2" key="1">
    <citation type="journal article" date="2019" name="Sci. Rep.">
        <title>Orb-weaving spider Araneus ventricosus genome elucidates the spidroin gene catalogue.</title>
        <authorList>
            <person name="Kono N."/>
            <person name="Nakamura H."/>
            <person name="Ohtoshi R."/>
            <person name="Moran D.A.P."/>
            <person name="Shinohara A."/>
            <person name="Yoshida Y."/>
            <person name="Fujiwara M."/>
            <person name="Mori M."/>
            <person name="Tomita M."/>
            <person name="Arakawa K."/>
        </authorList>
    </citation>
    <scope>NUCLEOTIDE SEQUENCE [LARGE SCALE GENOMIC DNA]</scope>
</reference>
<keyword evidence="2" id="KW-1185">Reference proteome</keyword>
<gene>
    <name evidence="1" type="ORF">AVEN_110090_1</name>
</gene>
<proteinExistence type="predicted"/>
<evidence type="ECO:0000313" key="2">
    <source>
        <dbReference type="Proteomes" id="UP000499080"/>
    </source>
</evidence>
<dbReference type="EMBL" id="BGPR01011804">
    <property type="protein sequence ID" value="GBN53042.1"/>
    <property type="molecule type" value="Genomic_DNA"/>
</dbReference>